<feature type="domain" description="FAD-dependent oxidoreductase 2 FAD-binding" evidence="3">
    <location>
        <begin position="16"/>
        <end position="82"/>
    </location>
</feature>
<proteinExistence type="predicted"/>
<reference evidence="4" key="1">
    <citation type="submission" date="2021-04" db="EMBL/GenBank/DDBJ databases">
        <title>First draft genome resource for Brassicaceae pathogens Fusarium oxysporum f. sp. raphani and Fusarium oxysporum f. sp. rapae.</title>
        <authorList>
            <person name="Asai S."/>
        </authorList>
    </citation>
    <scope>NUCLEOTIDE SEQUENCE</scope>
    <source>
        <strain evidence="4">Tf1262</strain>
    </source>
</reference>
<dbReference type="Proteomes" id="UP000693942">
    <property type="component" value="Unassembled WGS sequence"/>
</dbReference>
<dbReference type="GO" id="GO:0016491">
    <property type="term" value="F:oxidoreductase activity"/>
    <property type="evidence" value="ECO:0007669"/>
    <property type="project" value="UniProtKB-KW"/>
</dbReference>
<evidence type="ECO:0000313" key="4">
    <source>
        <dbReference type="EMBL" id="KAG7403984.1"/>
    </source>
</evidence>
<dbReference type="AlphaFoldDB" id="A0A8J5TPH3"/>
<gene>
    <name evidence="4" type="primary">helE-12</name>
    <name evidence="4" type="ORF">Forpi1262_v018587</name>
</gene>
<sequence>MCENGHDKYFHRGEDRYQQFIGDPDVTPNPCMGPVKESPFYAMKIFPGDAGTRGGLLTDELARVLGKSGIAIPGLYAGGNASVALLESQGAGTTLAPAMTEGFIAVSNMLSVANGAEAR</sequence>
<evidence type="ECO:0000313" key="5">
    <source>
        <dbReference type="Proteomes" id="UP000693942"/>
    </source>
</evidence>
<dbReference type="EMBL" id="JAELUR010000036">
    <property type="protein sequence ID" value="KAG7403984.1"/>
    <property type="molecule type" value="Genomic_DNA"/>
</dbReference>
<protein>
    <submittedName>
        <fullName evidence="4">3-ketosteroid 1-dehydrogenase helE</fullName>
    </submittedName>
</protein>
<accession>A0A8J5TPH3</accession>
<organism evidence="4 5">
    <name type="scientific">Fusarium oxysporum f. sp. raphani</name>
    <dbReference type="NCBI Taxonomy" id="96318"/>
    <lineage>
        <taxon>Eukaryota</taxon>
        <taxon>Fungi</taxon>
        <taxon>Dikarya</taxon>
        <taxon>Ascomycota</taxon>
        <taxon>Pezizomycotina</taxon>
        <taxon>Sordariomycetes</taxon>
        <taxon>Hypocreomycetidae</taxon>
        <taxon>Hypocreales</taxon>
        <taxon>Nectriaceae</taxon>
        <taxon>Fusarium</taxon>
        <taxon>Fusarium oxysporum species complex</taxon>
    </lineage>
</organism>
<keyword evidence="1" id="KW-0285">Flavoprotein</keyword>
<evidence type="ECO:0000256" key="1">
    <source>
        <dbReference type="ARBA" id="ARBA00022630"/>
    </source>
</evidence>
<evidence type="ECO:0000256" key="2">
    <source>
        <dbReference type="ARBA" id="ARBA00023002"/>
    </source>
</evidence>
<dbReference type="Pfam" id="PF00890">
    <property type="entry name" value="FAD_binding_2"/>
    <property type="match status" value="1"/>
</dbReference>
<name>A0A8J5TPH3_FUSOX</name>
<evidence type="ECO:0000259" key="3">
    <source>
        <dbReference type="Pfam" id="PF00890"/>
    </source>
</evidence>
<dbReference type="InterPro" id="IPR003953">
    <property type="entry name" value="FAD-dep_OxRdtase_2_FAD-bd"/>
</dbReference>
<comment type="caution">
    <text evidence="4">The sequence shown here is derived from an EMBL/GenBank/DDBJ whole genome shotgun (WGS) entry which is preliminary data.</text>
</comment>
<keyword evidence="2" id="KW-0560">Oxidoreductase</keyword>